<evidence type="ECO:0000313" key="5">
    <source>
        <dbReference type="EMBL" id="AJD93621.1"/>
    </source>
</evidence>
<proteinExistence type="predicted"/>
<dbReference type="HOGENOM" id="CLU_039592_2_2_9"/>
<sequence length="341" mass="38073">MKEQIQLSGIGTCLPSKRMEISDFRTLWSKEGIESELQEKGVTLMKELGRDTQYFFDPERDDYYQMGIEATQEALRNAGVQRDEIDAIVFLSDTPEHTYPTNVILLMEKLKGFRRDVYSFDMNSNCTGMLTAIDVMSRMMKSHPTFKHVLLVSVVVASTIVSNKDVFSKGLFSDGASAVVLSKVVVDEEVGFIDGVFRTKPENASDFRYPAIGMSQIHQEKTIPLEKTKLQFKPGDVSFFSEMWSEMTFEVLERNGLVVSDLACCFFSQFAKPQGDETMMKIGLPSEKTLYIGGTYGYTGINSPIFALKEAKQTGLIEKGDLVLLASVGAGINMSAILIRI</sequence>
<dbReference type="InterPro" id="IPR016039">
    <property type="entry name" value="Thiolase-like"/>
</dbReference>
<accession>A0A0B5AU86</accession>
<keyword evidence="6" id="KW-1185">Reference proteome</keyword>
<dbReference type="AlphaFoldDB" id="A0A0B5AU86"/>
<dbReference type="InterPro" id="IPR013751">
    <property type="entry name" value="ACP_syn_III_N"/>
</dbReference>
<dbReference type="Gene3D" id="3.40.47.10">
    <property type="match status" value="1"/>
</dbReference>
<keyword evidence="5" id="KW-0614">Plasmid</keyword>
<keyword evidence="2" id="KW-0012">Acyltransferase</keyword>
<dbReference type="GO" id="GO:0006633">
    <property type="term" value="P:fatty acid biosynthetic process"/>
    <property type="evidence" value="ECO:0007669"/>
    <property type="project" value="InterPro"/>
</dbReference>
<dbReference type="Pfam" id="PF08541">
    <property type="entry name" value="ACP_syn_III_C"/>
    <property type="match status" value="1"/>
</dbReference>
<keyword evidence="1" id="KW-0808">Transferase</keyword>
<dbReference type="PANTHER" id="PTHR34069:SF2">
    <property type="entry name" value="BETA-KETOACYL-[ACYL-CARRIER-PROTEIN] SYNTHASE III"/>
    <property type="match status" value="1"/>
</dbReference>
<name>A0A0B5AU86_9BACL</name>
<dbReference type="KEGG" id="jeo:JMA_43040"/>
<evidence type="ECO:0000259" key="4">
    <source>
        <dbReference type="Pfam" id="PF08545"/>
    </source>
</evidence>
<evidence type="ECO:0000256" key="2">
    <source>
        <dbReference type="ARBA" id="ARBA00023315"/>
    </source>
</evidence>
<dbReference type="EMBL" id="CP009417">
    <property type="protein sequence ID" value="AJD93621.1"/>
    <property type="molecule type" value="Genomic_DNA"/>
</dbReference>
<evidence type="ECO:0000313" key="6">
    <source>
        <dbReference type="Proteomes" id="UP000031449"/>
    </source>
</evidence>
<protein>
    <recommendedName>
        <fullName evidence="7">Beta-ketoacyl-[acyl-carrier-protein] synthase III</fullName>
    </recommendedName>
</protein>
<dbReference type="Pfam" id="PF08545">
    <property type="entry name" value="ACP_syn_III"/>
    <property type="match status" value="1"/>
</dbReference>
<feature type="domain" description="Beta-ketoacyl-[acyl-carrier-protein] synthase III C-terminal" evidence="3">
    <location>
        <begin position="252"/>
        <end position="341"/>
    </location>
</feature>
<dbReference type="BioCyc" id="JESP1508404:G14D9-13627-MONOMER"/>
<feature type="domain" description="Beta-ketoacyl-[acyl-carrier-protein] synthase III N-terminal" evidence="4">
    <location>
        <begin position="120"/>
        <end position="199"/>
    </location>
</feature>
<organism evidence="5 6">
    <name type="scientific">Jeotgalibacillus malaysiensis</name>
    <dbReference type="NCBI Taxonomy" id="1508404"/>
    <lineage>
        <taxon>Bacteria</taxon>
        <taxon>Bacillati</taxon>
        <taxon>Bacillota</taxon>
        <taxon>Bacilli</taxon>
        <taxon>Bacillales</taxon>
        <taxon>Caryophanaceae</taxon>
        <taxon>Jeotgalibacillus</taxon>
    </lineage>
</organism>
<dbReference type="SUPFAM" id="SSF53901">
    <property type="entry name" value="Thiolase-like"/>
    <property type="match status" value="1"/>
</dbReference>
<evidence type="ECO:0000259" key="3">
    <source>
        <dbReference type="Pfam" id="PF08541"/>
    </source>
</evidence>
<dbReference type="GO" id="GO:0044550">
    <property type="term" value="P:secondary metabolite biosynthetic process"/>
    <property type="evidence" value="ECO:0007669"/>
    <property type="project" value="TreeGrafter"/>
</dbReference>
<dbReference type="GO" id="GO:0004315">
    <property type="term" value="F:3-oxoacyl-[acyl-carrier-protein] synthase activity"/>
    <property type="evidence" value="ECO:0007669"/>
    <property type="project" value="InterPro"/>
</dbReference>
<dbReference type="PANTHER" id="PTHR34069">
    <property type="entry name" value="3-OXOACYL-[ACYL-CARRIER-PROTEIN] SYNTHASE 3"/>
    <property type="match status" value="1"/>
</dbReference>
<dbReference type="Proteomes" id="UP000031449">
    <property type="component" value="Plasmid unnamed"/>
</dbReference>
<dbReference type="InterPro" id="IPR013747">
    <property type="entry name" value="ACP_syn_III_C"/>
</dbReference>
<geneLocation type="plasmid" evidence="6"/>
<evidence type="ECO:0000256" key="1">
    <source>
        <dbReference type="ARBA" id="ARBA00022679"/>
    </source>
</evidence>
<gene>
    <name evidence="5" type="ORF">JMA_43040</name>
</gene>
<reference evidence="5 6" key="1">
    <citation type="submission" date="2014-08" db="EMBL/GenBank/DDBJ databases">
        <title>Complete genome of a marine bacteria Jeotgalibacillus malaysiensis.</title>
        <authorList>
            <person name="Yaakop A.S."/>
            <person name="Chan K.-G."/>
            <person name="Goh K.M."/>
        </authorList>
    </citation>
    <scope>NUCLEOTIDE SEQUENCE [LARGE SCALE GENOMIC DNA]</scope>
    <source>
        <strain evidence="5 6">D5</strain>
        <plasmid evidence="6">Plasmid</plasmid>
    </source>
</reference>
<evidence type="ECO:0008006" key="7">
    <source>
        <dbReference type="Google" id="ProtNLM"/>
    </source>
</evidence>